<dbReference type="Proteomes" id="UP000466442">
    <property type="component" value="Linkage Group LG9"/>
</dbReference>
<dbReference type="GO" id="GO:0046872">
    <property type="term" value="F:metal ion binding"/>
    <property type="evidence" value="ECO:0007669"/>
    <property type="project" value="UniProtKB-KW"/>
</dbReference>
<reference evidence="16" key="1">
    <citation type="journal article" date="2021" name="Mol. Ecol. Resour.">
        <title>Apolygus lucorum genome provides insights into omnivorousness and mesophyll feeding.</title>
        <authorList>
            <person name="Liu Y."/>
            <person name="Liu H."/>
            <person name="Wang H."/>
            <person name="Huang T."/>
            <person name="Liu B."/>
            <person name="Yang B."/>
            <person name="Yin L."/>
            <person name="Li B."/>
            <person name="Zhang Y."/>
            <person name="Zhang S."/>
            <person name="Jiang F."/>
            <person name="Zhang X."/>
            <person name="Ren Y."/>
            <person name="Wang B."/>
            <person name="Wang S."/>
            <person name="Lu Y."/>
            <person name="Wu K."/>
            <person name="Fan W."/>
            <person name="Wang G."/>
        </authorList>
    </citation>
    <scope>NUCLEOTIDE SEQUENCE</scope>
    <source>
        <strain evidence="16">12Hb</strain>
    </source>
</reference>
<keyword evidence="3" id="KW-0436">Ligase</keyword>
<comment type="function">
    <text evidence="8">Mitochondrial cysteine-specific aminoacyl-tRNA synthetase that catalyzes the ATP-dependent ligation of cysteine to tRNA(Cys).</text>
</comment>
<comment type="caution">
    <text evidence="16">The sequence shown here is derived from an EMBL/GenBank/DDBJ whole genome shotgun (WGS) entry which is preliminary data.</text>
</comment>
<comment type="catalytic activity">
    <reaction evidence="11">
        <text>2 L-cysteine = S-sulfanyl-L-cysteine + L-alanine</text>
        <dbReference type="Rhea" id="RHEA:78543"/>
        <dbReference type="ChEBI" id="CHEBI:35235"/>
        <dbReference type="ChEBI" id="CHEBI:57972"/>
        <dbReference type="ChEBI" id="CHEBI:58591"/>
    </reaction>
    <physiologicalReaction direction="left-to-right" evidence="11">
        <dbReference type="Rhea" id="RHEA:78544"/>
    </physiologicalReaction>
</comment>
<dbReference type="GO" id="GO:0006423">
    <property type="term" value="P:cysteinyl-tRNA aminoacylation"/>
    <property type="evidence" value="ECO:0007669"/>
    <property type="project" value="TreeGrafter"/>
</dbReference>
<comment type="catalytic activity">
    <reaction evidence="14">
        <text>tRNA(Cys) + L-cysteine + ATP = L-cysteinyl-tRNA(Cys) + AMP + diphosphate</text>
        <dbReference type="Rhea" id="RHEA:17773"/>
        <dbReference type="Rhea" id="RHEA-COMP:9661"/>
        <dbReference type="Rhea" id="RHEA-COMP:9679"/>
        <dbReference type="ChEBI" id="CHEBI:30616"/>
        <dbReference type="ChEBI" id="CHEBI:33019"/>
        <dbReference type="ChEBI" id="CHEBI:35235"/>
        <dbReference type="ChEBI" id="CHEBI:78442"/>
        <dbReference type="ChEBI" id="CHEBI:78517"/>
        <dbReference type="ChEBI" id="CHEBI:456215"/>
        <dbReference type="EC" id="6.1.1.16"/>
    </reaction>
    <physiologicalReaction direction="right-to-left" evidence="14">
        <dbReference type="Rhea" id="RHEA:17775"/>
    </physiologicalReaction>
</comment>
<dbReference type="AlphaFoldDB" id="A0A8S9X961"/>
<feature type="domain" description="tRNA synthetases class I catalytic" evidence="15">
    <location>
        <begin position="1"/>
        <end position="101"/>
    </location>
</feature>
<evidence type="ECO:0000256" key="11">
    <source>
        <dbReference type="ARBA" id="ARBA00047548"/>
    </source>
</evidence>
<comment type="catalytic activity">
    <reaction evidence="12">
        <text>S-sulfanyl-L-cysteine + L-cysteine = S-disulfanyl-L-cysteine + L-alanine</text>
        <dbReference type="Rhea" id="RHEA:78627"/>
        <dbReference type="ChEBI" id="CHEBI:35235"/>
        <dbReference type="ChEBI" id="CHEBI:57972"/>
        <dbReference type="ChEBI" id="CHEBI:58591"/>
        <dbReference type="ChEBI" id="CHEBI:229465"/>
    </reaction>
    <physiologicalReaction direction="left-to-right" evidence="12">
        <dbReference type="Rhea" id="RHEA:78628"/>
    </physiologicalReaction>
</comment>
<dbReference type="InterPro" id="IPR032678">
    <property type="entry name" value="tRNA-synt_1_cat_dom"/>
</dbReference>
<dbReference type="SUPFAM" id="SSF52374">
    <property type="entry name" value="Nucleotidylyl transferase"/>
    <property type="match status" value="1"/>
</dbReference>
<dbReference type="GO" id="GO:0004817">
    <property type="term" value="F:cysteine-tRNA ligase activity"/>
    <property type="evidence" value="ECO:0007669"/>
    <property type="project" value="UniProtKB-EC"/>
</dbReference>
<dbReference type="SUPFAM" id="SSF47323">
    <property type="entry name" value="Anticodon-binding domain of a subclass of class I aminoacyl-tRNA synthetases"/>
    <property type="match status" value="1"/>
</dbReference>
<evidence type="ECO:0000256" key="7">
    <source>
        <dbReference type="ARBA" id="ARBA00022840"/>
    </source>
</evidence>
<dbReference type="PANTHER" id="PTHR10890:SF27">
    <property type="entry name" value="CYSTEINE--TRNA LIGASE, MITOCHONDRIAL-RELATED"/>
    <property type="match status" value="1"/>
</dbReference>
<proteinExistence type="inferred from homology"/>
<evidence type="ECO:0000313" key="16">
    <source>
        <dbReference type="EMBL" id="KAF6204841.1"/>
    </source>
</evidence>
<name>A0A8S9X961_APOLU</name>
<evidence type="ECO:0000256" key="3">
    <source>
        <dbReference type="ARBA" id="ARBA00022598"/>
    </source>
</evidence>
<dbReference type="OrthoDB" id="438179at2759"/>
<comment type="similarity">
    <text evidence="2">Belongs to the class-I aminoacyl-tRNA synthetase family.</text>
</comment>
<dbReference type="InterPro" id="IPR014729">
    <property type="entry name" value="Rossmann-like_a/b/a_fold"/>
</dbReference>
<dbReference type="GO" id="GO:0005524">
    <property type="term" value="F:ATP binding"/>
    <property type="evidence" value="ECO:0007669"/>
    <property type="project" value="UniProtKB-KW"/>
</dbReference>
<dbReference type="PANTHER" id="PTHR10890">
    <property type="entry name" value="CYSTEINYL-TRNA SYNTHETASE"/>
    <property type="match status" value="1"/>
</dbReference>
<keyword evidence="6" id="KW-0862">Zinc</keyword>
<dbReference type="Pfam" id="PF01406">
    <property type="entry name" value="tRNA-synt_1e"/>
    <property type="match status" value="1"/>
</dbReference>
<evidence type="ECO:0000256" key="4">
    <source>
        <dbReference type="ARBA" id="ARBA00022723"/>
    </source>
</evidence>
<dbReference type="InterPro" id="IPR024909">
    <property type="entry name" value="Cys-tRNA/MSH_ligase"/>
</dbReference>
<evidence type="ECO:0000256" key="13">
    <source>
        <dbReference type="ARBA" id="ARBA00048609"/>
    </source>
</evidence>
<gene>
    <name evidence="16" type="ORF">GE061_019004</name>
</gene>
<evidence type="ECO:0000256" key="14">
    <source>
        <dbReference type="ARBA" id="ARBA00049046"/>
    </source>
</evidence>
<comment type="catalytic activity">
    <reaction evidence="13">
        <text>S-sulfanyl-L-cysteine + tRNA(Cys) + ATP = (S)-sulfanyl-L-cysteinyl-tRNA(Cys) + AMP + diphosphate</text>
        <dbReference type="Rhea" id="RHEA:78647"/>
        <dbReference type="Rhea" id="RHEA-COMP:9661"/>
        <dbReference type="Rhea" id="RHEA-COMP:19119"/>
        <dbReference type="ChEBI" id="CHEBI:30616"/>
        <dbReference type="ChEBI" id="CHEBI:33019"/>
        <dbReference type="ChEBI" id="CHEBI:58591"/>
        <dbReference type="ChEBI" id="CHEBI:78442"/>
        <dbReference type="ChEBI" id="CHEBI:229520"/>
        <dbReference type="ChEBI" id="CHEBI:456215"/>
    </reaction>
    <physiologicalReaction direction="left-to-right" evidence="13">
        <dbReference type="Rhea" id="RHEA:78648"/>
    </physiologicalReaction>
</comment>
<keyword evidence="5" id="KW-0547">Nucleotide-binding</keyword>
<dbReference type="InterPro" id="IPR009080">
    <property type="entry name" value="tRNAsynth_Ia_anticodon-bd"/>
</dbReference>
<evidence type="ECO:0000256" key="12">
    <source>
        <dbReference type="ARBA" id="ARBA00047731"/>
    </source>
</evidence>
<dbReference type="Gene3D" id="1.20.120.1910">
    <property type="entry name" value="Cysteine-tRNA ligase, C-terminal anti-codon recognition domain"/>
    <property type="match status" value="1"/>
</dbReference>
<evidence type="ECO:0000256" key="10">
    <source>
        <dbReference type="ARBA" id="ARBA00047499"/>
    </source>
</evidence>
<evidence type="ECO:0000256" key="5">
    <source>
        <dbReference type="ARBA" id="ARBA00022741"/>
    </source>
</evidence>
<evidence type="ECO:0000256" key="1">
    <source>
        <dbReference type="ARBA" id="ARBA00001947"/>
    </source>
</evidence>
<comment type="catalytic activity">
    <reaction evidence="10">
        <text>S-disulfanyl-L-cysteine + tRNA(Cys) + ATP = (S)-disulfanyl-L-cysteinyl-tRNA(Cys) + AMP + diphosphate</text>
        <dbReference type="Rhea" id="RHEA:78651"/>
        <dbReference type="Rhea" id="RHEA-COMP:9661"/>
        <dbReference type="Rhea" id="RHEA-COMP:19120"/>
        <dbReference type="ChEBI" id="CHEBI:30616"/>
        <dbReference type="ChEBI" id="CHEBI:33019"/>
        <dbReference type="ChEBI" id="CHEBI:78442"/>
        <dbReference type="ChEBI" id="CHEBI:229465"/>
        <dbReference type="ChEBI" id="CHEBI:229521"/>
        <dbReference type="ChEBI" id="CHEBI:456215"/>
    </reaction>
    <physiologicalReaction direction="left-to-right" evidence="10">
        <dbReference type="Rhea" id="RHEA:78652"/>
    </physiologicalReaction>
</comment>
<keyword evidence="4" id="KW-0479">Metal-binding</keyword>
<evidence type="ECO:0000256" key="6">
    <source>
        <dbReference type="ARBA" id="ARBA00022833"/>
    </source>
</evidence>
<organism evidence="16 17">
    <name type="scientific">Apolygus lucorum</name>
    <name type="common">Small green plant bug</name>
    <name type="synonym">Lygocoris lucorum</name>
    <dbReference type="NCBI Taxonomy" id="248454"/>
    <lineage>
        <taxon>Eukaryota</taxon>
        <taxon>Metazoa</taxon>
        <taxon>Ecdysozoa</taxon>
        <taxon>Arthropoda</taxon>
        <taxon>Hexapoda</taxon>
        <taxon>Insecta</taxon>
        <taxon>Pterygota</taxon>
        <taxon>Neoptera</taxon>
        <taxon>Paraneoptera</taxon>
        <taxon>Hemiptera</taxon>
        <taxon>Heteroptera</taxon>
        <taxon>Panheteroptera</taxon>
        <taxon>Cimicomorpha</taxon>
        <taxon>Miridae</taxon>
        <taxon>Mirini</taxon>
        <taxon>Apolygus</taxon>
    </lineage>
</organism>
<keyword evidence="17" id="KW-1185">Reference proteome</keyword>
<dbReference type="Gene3D" id="3.40.50.620">
    <property type="entry name" value="HUPs"/>
    <property type="match status" value="1"/>
</dbReference>
<comment type="function">
    <text evidence="9">In addition to its role as an aminoacyl-tRNA synthetase, has also cysteine persulfide synthase activity. Produces reactive persulfide species such as cysteine persulfide (CysSSH) from substrate cysteine and mediate direct incorporation of CysSSH into proteins during translations, resulting in protein persulfides and polysulfides. CysSSHs behave as potent antioxidants and cellular protectants.</text>
</comment>
<feature type="non-terminal residue" evidence="16">
    <location>
        <position position="366"/>
    </location>
</feature>
<protein>
    <recommendedName>
        <fullName evidence="15">tRNA synthetases class I catalytic domain-containing protein</fullName>
    </recommendedName>
</protein>
<evidence type="ECO:0000313" key="17">
    <source>
        <dbReference type="Proteomes" id="UP000466442"/>
    </source>
</evidence>
<evidence type="ECO:0000256" key="9">
    <source>
        <dbReference type="ARBA" id="ARBA00045476"/>
    </source>
</evidence>
<dbReference type="GO" id="GO:0005737">
    <property type="term" value="C:cytoplasm"/>
    <property type="evidence" value="ECO:0007669"/>
    <property type="project" value="TreeGrafter"/>
</dbReference>
<dbReference type="EMBL" id="WIXP02000009">
    <property type="protein sequence ID" value="KAF6204841.1"/>
    <property type="molecule type" value="Genomic_DNA"/>
</dbReference>
<evidence type="ECO:0000256" key="8">
    <source>
        <dbReference type="ARBA" id="ARBA00043868"/>
    </source>
</evidence>
<keyword evidence="7" id="KW-0067">ATP-binding</keyword>
<accession>A0A8S9X961</accession>
<comment type="cofactor">
    <cofactor evidence="1">
        <name>Zn(2+)</name>
        <dbReference type="ChEBI" id="CHEBI:29105"/>
    </cofactor>
</comment>
<evidence type="ECO:0000259" key="15">
    <source>
        <dbReference type="Pfam" id="PF01406"/>
    </source>
</evidence>
<evidence type="ECO:0000256" key="2">
    <source>
        <dbReference type="ARBA" id="ARBA00005594"/>
    </source>
</evidence>
<sequence>KYFGNSVDIHTGGIDLLFPHHENEEAQSCAYHGCDQWVNYWLHSGHLHLRGHEKMSKSLKNTVSIASFLQEYSPDHLRTLCMLVPYRNGIEYSSDVMTNATSVYSKINNFLSECDAFNKTVGPKALVDDGLLLKELQRTQENVHNCLSTDFNTNGAMNDILNLMSRTTSEMNSRGEGLQNTSFSVMAIANFVKNLLGKLGFFANIQIADQSTQVEDILRASLNLRTSVRGLALSKSFSTEGPEMKKSILTACDVFRSDMKNLGIEIKDRSNASTSSGRWSETEPADPRVVRAVVVDLNTKEDRSNSEVARIKFRLNPAFVMLEGKAFSAIPAAWMKAFASSRHCVSGRKPQRLLFTRNCRVSSGET</sequence>